<dbReference type="EMBL" id="CM042053">
    <property type="protein sequence ID" value="KAI3714931.1"/>
    <property type="molecule type" value="Genomic_DNA"/>
</dbReference>
<dbReference type="Proteomes" id="UP001055879">
    <property type="component" value="Linkage Group LG07"/>
</dbReference>
<sequence>MEGNGSSVPPATTTETTKSTAVIIEHKAYARIGLLGNPSNVYYGRTISLYISNFWASVRLEPSSDLVIVPHPTHDFVKFSSLSHLRRLYQKAEPPPSSSLPISLS</sequence>
<protein>
    <submittedName>
        <fullName evidence="1">Uncharacterized protein</fullName>
    </submittedName>
</protein>
<organism evidence="1 2">
    <name type="scientific">Arctium lappa</name>
    <name type="common">Greater burdock</name>
    <name type="synonym">Lappa major</name>
    <dbReference type="NCBI Taxonomy" id="4217"/>
    <lineage>
        <taxon>Eukaryota</taxon>
        <taxon>Viridiplantae</taxon>
        <taxon>Streptophyta</taxon>
        <taxon>Embryophyta</taxon>
        <taxon>Tracheophyta</taxon>
        <taxon>Spermatophyta</taxon>
        <taxon>Magnoliopsida</taxon>
        <taxon>eudicotyledons</taxon>
        <taxon>Gunneridae</taxon>
        <taxon>Pentapetalae</taxon>
        <taxon>asterids</taxon>
        <taxon>campanulids</taxon>
        <taxon>Asterales</taxon>
        <taxon>Asteraceae</taxon>
        <taxon>Carduoideae</taxon>
        <taxon>Cardueae</taxon>
        <taxon>Arctiinae</taxon>
        <taxon>Arctium</taxon>
    </lineage>
</organism>
<evidence type="ECO:0000313" key="1">
    <source>
        <dbReference type="EMBL" id="KAI3714931.1"/>
    </source>
</evidence>
<evidence type="ECO:0000313" key="2">
    <source>
        <dbReference type="Proteomes" id="UP001055879"/>
    </source>
</evidence>
<gene>
    <name evidence="1" type="ORF">L6452_21893</name>
</gene>
<name>A0ACB9AYY9_ARCLA</name>
<reference evidence="1 2" key="2">
    <citation type="journal article" date="2022" name="Mol. Ecol. Resour.">
        <title>The genomes of chicory, endive, great burdock and yacon provide insights into Asteraceae paleo-polyploidization history and plant inulin production.</title>
        <authorList>
            <person name="Fan W."/>
            <person name="Wang S."/>
            <person name="Wang H."/>
            <person name="Wang A."/>
            <person name="Jiang F."/>
            <person name="Liu H."/>
            <person name="Zhao H."/>
            <person name="Xu D."/>
            <person name="Zhang Y."/>
        </authorList>
    </citation>
    <scope>NUCLEOTIDE SEQUENCE [LARGE SCALE GENOMIC DNA]</scope>
    <source>
        <strain evidence="2">cv. Niubang</strain>
    </source>
</reference>
<reference evidence="2" key="1">
    <citation type="journal article" date="2022" name="Mol. Ecol. Resour.">
        <title>The genomes of chicory, endive, great burdock and yacon provide insights into Asteraceae palaeo-polyploidization history and plant inulin production.</title>
        <authorList>
            <person name="Fan W."/>
            <person name="Wang S."/>
            <person name="Wang H."/>
            <person name="Wang A."/>
            <person name="Jiang F."/>
            <person name="Liu H."/>
            <person name="Zhao H."/>
            <person name="Xu D."/>
            <person name="Zhang Y."/>
        </authorList>
    </citation>
    <scope>NUCLEOTIDE SEQUENCE [LARGE SCALE GENOMIC DNA]</scope>
    <source>
        <strain evidence="2">cv. Niubang</strain>
    </source>
</reference>
<proteinExistence type="predicted"/>
<accession>A0ACB9AYY9</accession>
<keyword evidence="2" id="KW-1185">Reference proteome</keyword>
<comment type="caution">
    <text evidence="1">The sequence shown here is derived from an EMBL/GenBank/DDBJ whole genome shotgun (WGS) entry which is preliminary data.</text>
</comment>